<name>A0A7W7Y8X9_9BACT</name>
<gene>
    <name evidence="2" type="ORF">HNQ65_001391</name>
</gene>
<dbReference type="RefSeq" id="WP_184338761.1">
    <property type="nucleotide sequence ID" value="NZ_JACHIG010000002.1"/>
</dbReference>
<dbReference type="EMBL" id="JACHIG010000002">
    <property type="protein sequence ID" value="MBB5031823.1"/>
    <property type="molecule type" value="Genomic_DNA"/>
</dbReference>
<accession>A0A7W7Y8X9</accession>
<dbReference type="AlphaFoldDB" id="A0A7W7Y8X9"/>
<organism evidence="2 3">
    <name type="scientific">Prosthecobacter vanneervenii</name>
    <dbReference type="NCBI Taxonomy" id="48466"/>
    <lineage>
        <taxon>Bacteria</taxon>
        <taxon>Pseudomonadati</taxon>
        <taxon>Verrucomicrobiota</taxon>
        <taxon>Verrucomicrobiia</taxon>
        <taxon>Verrucomicrobiales</taxon>
        <taxon>Verrucomicrobiaceae</taxon>
        <taxon>Prosthecobacter</taxon>
    </lineage>
</organism>
<keyword evidence="1" id="KW-0732">Signal</keyword>
<feature type="signal peptide" evidence="1">
    <location>
        <begin position="1"/>
        <end position="37"/>
    </location>
</feature>
<evidence type="ECO:0000313" key="2">
    <source>
        <dbReference type="EMBL" id="MBB5031823.1"/>
    </source>
</evidence>
<protein>
    <recommendedName>
        <fullName evidence="4">DUF4440 domain-containing protein</fullName>
    </recommendedName>
</protein>
<keyword evidence="3" id="KW-1185">Reference proteome</keyword>
<evidence type="ECO:0008006" key="4">
    <source>
        <dbReference type="Google" id="ProtNLM"/>
    </source>
</evidence>
<evidence type="ECO:0000256" key="1">
    <source>
        <dbReference type="SAM" id="SignalP"/>
    </source>
</evidence>
<proteinExistence type="predicted"/>
<reference evidence="2 3" key="1">
    <citation type="submission" date="2020-08" db="EMBL/GenBank/DDBJ databases">
        <title>Genomic Encyclopedia of Type Strains, Phase IV (KMG-IV): sequencing the most valuable type-strain genomes for metagenomic binning, comparative biology and taxonomic classification.</title>
        <authorList>
            <person name="Goeker M."/>
        </authorList>
    </citation>
    <scope>NUCLEOTIDE SEQUENCE [LARGE SCALE GENOMIC DNA]</scope>
    <source>
        <strain evidence="2 3">DSM 12252</strain>
    </source>
</reference>
<feature type="chain" id="PRO_5031529615" description="DUF4440 domain-containing protein" evidence="1">
    <location>
        <begin position="38"/>
        <end position="306"/>
    </location>
</feature>
<evidence type="ECO:0000313" key="3">
    <source>
        <dbReference type="Proteomes" id="UP000590740"/>
    </source>
</evidence>
<dbReference type="Proteomes" id="UP000590740">
    <property type="component" value="Unassembled WGS sequence"/>
</dbReference>
<comment type="caution">
    <text evidence="2">The sequence shown here is derived from an EMBL/GenBank/DDBJ whole genome shotgun (WGS) entry which is preliminary data.</text>
</comment>
<sequence length="306" mass="34266">MNPRLVRGSQPTSFMRQIFLFFLGISLLQTCLAPAHAQGDDVELRDTLEKAYLKWRDAMLRQDALAWAGSISRYRQTVIRNQVVSERQPFPDAVFDSPVVPPLLTGLRLLEAQAVGETAHLVYYGKIDMGQGKELVRDNLLKLKFARENGVWKYDSNRVSRMDKAPPEVLKALQDGTRPEFLDSAEFTPPGKMPPTPPLCRVPDFKAGYKLESFGYQTTLSANGSSYEPVQDGLNQQILIGGLVKGRNEVTLFIKPVPRPEGEKPVLQIRVYLVPDDPAKPSREVLRWAAPESGVPEKVTLPIEVK</sequence>